<organism evidence="1 2">
    <name type="scientific">Denitromonas iodatirespirans</name>
    <dbReference type="NCBI Taxonomy" id="2795389"/>
    <lineage>
        <taxon>Bacteria</taxon>
        <taxon>Pseudomonadati</taxon>
        <taxon>Pseudomonadota</taxon>
        <taxon>Betaproteobacteria</taxon>
        <taxon>Rhodocyclales</taxon>
        <taxon>Zoogloeaceae</taxon>
        <taxon>Denitromonas</taxon>
    </lineage>
</organism>
<proteinExistence type="predicted"/>
<name>A0A944DKW5_DENI1</name>
<dbReference type="Proteomes" id="UP000694660">
    <property type="component" value="Unassembled WGS sequence"/>
</dbReference>
<keyword evidence="2" id="KW-1185">Reference proteome</keyword>
<dbReference type="Gene3D" id="3.40.50.150">
    <property type="entry name" value="Vaccinia Virus protein VP39"/>
    <property type="match status" value="1"/>
</dbReference>
<dbReference type="EMBL" id="JAEKFT010000004">
    <property type="protein sequence ID" value="MBT0960604.1"/>
    <property type="molecule type" value="Genomic_DNA"/>
</dbReference>
<evidence type="ECO:0000313" key="2">
    <source>
        <dbReference type="Proteomes" id="UP000694660"/>
    </source>
</evidence>
<dbReference type="Pfam" id="PF13489">
    <property type="entry name" value="Methyltransf_23"/>
    <property type="match status" value="1"/>
</dbReference>
<dbReference type="GO" id="GO:0032259">
    <property type="term" value="P:methylation"/>
    <property type="evidence" value="ECO:0007669"/>
    <property type="project" value="UniProtKB-KW"/>
</dbReference>
<comment type="caution">
    <text evidence="1">The sequence shown here is derived from an EMBL/GenBank/DDBJ whole genome shotgun (WGS) entry which is preliminary data.</text>
</comment>
<dbReference type="AlphaFoldDB" id="A0A944DKW5"/>
<dbReference type="InterPro" id="IPR029063">
    <property type="entry name" value="SAM-dependent_MTases_sf"/>
</dbReference>
<evidence type="ECO:0000313" key="1">
    <source>
        <dbReference type="EMBL" id="MBT0960604.1"/>
    </source>
</evidence>
<sequence>MLSNTRLDTIRRKTLGKKVLDVGCVDHRSSNEQGEEWLHRVIREQAAELVGLDFEADEVRKLNERGYNIVHGDAEVKELGRTFEVVVAGELIEHLENPGRFLRNMRKHLVPGGEIVLTTPNPFYPKRLAEILSGRKAQVNPQHVSWFCPQTLEAMMARAGFVDIEITPFNNSQRLRGLVEAVSRFRPWFATNLLACARNPAEPTP</sequence>
<keyword evidence="1" id="KW-0489">Methyltransferase</keyword>
<dbReference type="SUPFAM" id="SSF53335">
    <property type="entry name" value="S-adenosyl-L-methionine-dependent methyltransferases"/>
    <property type="match status" value="1"/>
</dbReference>
<dbReference type="GO" id="GO:0008168">
    <property type="term" value="F:methyltransferase activity"/>
    <property type="evidence" value="ECO:0007669"/>
    <property type="project" value="UniProtKB-KW"/>
</dbReference>
<dbReference type="PANTHER" id="PTHR43861">
    <property type="entry name" value="TRANS-ACONITATE 2-METHYLTRANSFERASE-RELATED"/>
    <property type="match status" value="1"/>
</dbReference>
<protein>
    <submittedName>
        <fullName evidence="1">Class I SAM-dependent methyltransferase</fullName>
    </submittedName>
</protein>
<accession>A0A944DKW5</accession>
<dbReference type="RefSeq" id="WP_214360357.1">
    <property type="nucleotide sequence ID" value="NZ_JAEKFT010000004.1"/>
</dbReference>
<dbReference type="CDD" id="cd02440">
    <property type="entry name" value="AdoMet_MTases"/>
    <property type="match status" value="1"/>
</dbReference>
<gene>
    <name evidence="1" type="ORF">I8J34_05380</name>
</gene>
<reference evidence="2" key="1">
    <citation type="journal article" date="2022" name="ISME J.">
        <title>Genetic and phylogenetic analysis of dissimilatory iodate-reducing bacteria identifies potential niches across the world's oceans.</title>
        <authorList>
            <person name="Reyes-Umana V."/>
            <person name="Henning Z."/>
            <person name="Lee K."/>
            <person name="Barnum T.P."/>
            <person name="Coates J.D."/>
        </authorList>
    </citation>
    <scope>NUCLEOTIDE SEQUENCE [LARGE SCALE GENOMIC DNA]</scope>
    <source>
        <strain evidence="2">IR12</strain>
    </source>
</reference>
<keyword evidence="1" id="KW-0808">Transferase</keyword>